<comment type="similarity">
    <text evidence="1 3">Belongs to the UDP-glycosyltransferase family.</text>
</comment>
<protein>
    <recommendedName>
        <fullName evidence="4">Glycosyltransferase</fullName>
        <ecNumber evidence="4">2.4.1.-</ecNumber>
    </recommendedName>
</protein>
<keyword evidence="2 3" id="KW-0808">Transferase</keyword>
<dbReference type="EC" id="2.4.1.-" evidence="4"/>
<keyword evidence="3" id="KW-0328">Glycosyltransferase</keyword>
<dbReference type="CDD" id="cd03784">
    <property type="entry name" value="GT1_Gtf-like"/>
    <property type="match status" value="1"/>
</dbReference>
<evidence type="ECO:0000256" key="3">
    <source>
        <dbReference type="RuleBase" id="RU003718"/>
    </source>
</evidence>
<accession>A0A0D6R1R7</accession>
<dbReference type="InterPro" id="IPR002213">
    <property type="entry name" value="UDP_glucos_trans"/>
</dbReference>
<evidence type="ECO:0000256" key="2">
    <source>
        <dbReference type="ARBA" id="ARBA00022679"/>
    </source>
</evidence>
<dbReference type="Pfam" id="PF00201">
    <property type="entry name" value="UDPGT"/>
    <property type="match status" value="1"/>
</dbReference>
<evidence type="ECO:0000256" key="4">
    <source>
        <dbReference type="RuleBase" id="RU362057"/>
    </source>
</evidence>
<dbReference type="Gene3D" id="3.40.50.2000">
    <property type="entry name" value="Glycogen Phosphorylase B"/>
    <property type="match status" value="2"/>
</dbReference>
<reference evidence="5" key="1">
    <citation type="submission" date="2015-03" db="EMBL/GenBank/DDBJ databases">
        <title>A transcriptome of Araucaria cunninghamii, an australian fine timber species.</title>
        <authorList>
            <person name="Jing Yi C.J.Y."/>
            <person name="Yin San L.Y.S."/>
            <person name="Abdul Karim S.S."/>
            <person name="Wan Azmi N.N."/>
            <person name="Hercus R.R."/>
            <person name="Croft L.L."/>
        </authorList>
    </citation>
    <scope>NUCLEOTIDE SEQUENCE</scope>
    <source>
        <strain evidence="5">MI0301</strain>
        <tissue evidence="5">Leaf</tissue>
    </source>
</reference>
<dbReference type="AlphaFoldDB" id="A0A0D6R1R7"/>
<dbReference type="PANTHER" id="PTHR48045">
    <property type="entry name" value="UDP-GLYCOSYLTRANSFERASE 72B1"/>
    <property type="match status" value="1"/>
</dbReference>
<name>A0A0D6R1R7_ARACU</name>
<sequence length="484" mass="52345">MAPSPPRPHLVLLPSLGRGHLIPMLGLATRLAARGFIISLLLAPHHSPFARNRLAAESSSLDIRLLELDLPPNDTVNLQLQLNSNAKASNNTNHYISPLVTGSQTLHRPVETLLAQMFLPGVDKPLPPLCIISDFFLSWTVEVAAKFGIPRINMETSPAYSMNLVDVLWNHLPRTLPRTASGRYVVPGQAKPTVLCASELTPGMAEADESHPKHLLYSRLFATNHQGSWATVSNTFYELEGDQIQQFQSRYAGPVRPVGPLLQQLGGGRPASSEIEFLDRQAPGSVVYVSFGSENSISCGETIELALGLEASGKAFLWVLRPPSDGGTGVPGLDFLPDGFDARTAHRGRLVCGWTDQLAVLSHPAVGAFITHCGWNSALEGISCGVPMICWPLYSEQTFNAKFIVEEALCGLRMQKGPSREDIRRVVNSLIDADAGDDGARAVKENARKWKEIAKAAVSEGGSSAKNLDSLVEDILSLQKSISC</sequence>
<evidence type="ECO:0000313" key="5">
    <source>
        <dbReference type="EMBL" id="JAG96636.1"/>
    </source>
</evidence>
<dbReference type="EMBL" id="GCKF01036767">
    <property type="protein sequence ID" value="JAG96636.1"/>
    <property type="molecule type" value="Transcribed_RNA"/>
</dbReference>
<dbReference type="GO" id="GO:0008194">
    <property type="term" value="F:UDP-glycosyltransferase activity"/>
    <property type="evidence" value="ECO:0007669"/>
    <property type="project" value="InterPro"/>
</dbReference>
<evidence type="ECO:0000256" key="1">
    <source>
        <dbReference type="ARBA" id="ARBA00009995"/>
    </source>
</evidence>
<dbReference type="PROSITE" id="PS00375">
    <property type="entry name" value="UDPGT"/>
    <property type="match status" value="1"/>
</dbReference>
<dbReference type="InterPro" id="IPR035595">
    <property type="entry name" value="UDP_glycos_trans_CS"/>
</dbReference>
<dbReference type="FunFam" id="3.40.50.2000:FF:000037">
    <property type="entry name" value="Glycosyltransferase"/>
    <property type="match status" value="1"/>
</dbReference>
<organism evidence="5">
    <name type="scientific">Araucaria cunninghamii</name>
    <name type="common">Hoop pine</name>
    <name type="synonym">Moreton Bay pine</name>
    <dbReference type="NCBI Taxonomy" id="56994"/>
    <lineage>
        <taxon>Eukaryota</taxon>
        <taxon>Viridiplantae</taxon>
        <taxon>Streptophyta</taxon>
        <taxon>Embryophyta</taxon>
        <taxon>Tracheophyta</taxon>
        <taxon>Spermatophyta</taxon>
        <taxon>Pinopsida</taxon>
        <taxon>Pinidae</taxon>
        <taxon>Conifers II</taxon>
        <taxon>Araucariales</taxon>
        <taxon>Araucariaceae</taxon>
        <taxon>Araucaria</taxon>
    </lineage>
</organism>
<dbReference type="SUPFAM" id="SSF53756">
    <property type="entry name" value="UDP-Glycosyltransferase/glycogen phosphorylase"/>
    <property type="match status" value="1"/>
</dbReference>
<proteinExistence type="inferred from homology"/>
<dbReference type="PANTHER" id="PTHR48045:SF37">
    <property type="entry name" value="UDP-GLYCOSYLTRANSFERASE 92A1-LIKE"/>
    <property type="match status" value="1"/>
</dbReference>